<dbReference type="Pfam" id="PF08544">
    <property type="entry name" value="GHMP_kinases_C"/>
    <property type="match status" value="1"/>
</dbReference>
<reference evidence="3" key="1">
    <citation type="submission" date="2013-08" db="EMBL/GenBank/DDBJ databases">
        <authorList>
            <person name="Mendez C."/>
            <person name="Richter M."/>
            <person name="Ferrer M."/>
            <person name="Sanchez J."/>
        </authorList>
    </citation>
    <scope>NUCLEOTIDE SEQUENCE</scope>
</reference>
<feature type="domain" description="GHMP kinase C-terminal" evidence="2">
    <location>
        <begin position="58"/>
        <end position="125"/>
    </location>
</feature>
<evidence type="ECO:0000259" key="2">
    <source>
        <dbReference type="Pfam" id="PF08544"/>
    </source>
</evidence>
<dbReference type="SUPFAM" id="SSF55060">
    <property type="entry name" value="GHMP Kinase, C-terminal domain"/>
    <property type="match status" value="1"/>
</dbReference>
<keyword evidence="3" id="KW-0808">Transferase</keyword>
<dbReference type="PANTHER" id="PTHR43527:SF2">
    <property type="entry name" value="4-DIPHOSPHOCYTIDYL-2-C-METHYL-D-ERYTHRITOL KINASE, CHLOROPLASTIC"/>
    <property type="match status" value="1"/>
</dbReference>
<dbReference type="EMBL" id="AUZX01012491">
    <property type="protein sequence ID" value="EQD39156.1"/>
    <property type="molecule type" value="Genomic_DNA"/>
</dbReference>
<gene>
    <name evidence="3" type="ORF">B1A_16989</name>
</gene>
<sequence>MCLYSLKVFSAWAEGVGERLEAVALPERWYVIVQPGVSVSTRDVFQSPELTRNTPLITIRDFLDAGGRNDCEPVVRARWPEVAEALDWLAQHAPGRLTGTGSCIFAPAATSSEAECIAARVPDRWRSFVARGLDVSPLRALLPT</sequence>
<reference evidence="3" key="2">
    <citation type="journal article" date="2014" name="ISME J.">
        <title>Microbial stratification in low pH oxic and suboxic macroscopic growths along an acid mine drainage.</title>
        <authorList>
            <person name="Mendez-Garcia C."/>
            <person name="Mesa V."/>
            <person name="Sprenger R.R."/>
            <person name="Richter M."/>
            <person name="Diez M.S."/>
            <person name="Solano J."/>
            <person name="Bargiela R."/>
            <person name="Golyshina O.V."/>
            <person name="Manteca A."/>
            <person name="Ramos J.L."/>
            <person name="Gallego J.R."/>
            <person name="Llorente I."/>
            <person name="Martins Dos Santos V.A."/>
            <person name="Jensen O.N."/>
            <person name="Pelaez A.I."/>
            <person name="Sanchez J."/>
            <person name="Ferrer M."/>
        </authorList>
    </citation>
    <scope>NUCLEOTIDE SEQUENCE</scope>
</reference>
<organism evidence="3">
    <name type="scientific">mine drainage metagenome</name>
    <dbReference type="NCBI Taxonomy" id="410659"/>
    <lineage>
        <taxon>unclassified sequences</taxon>
        <taxon>metagenomes</taxon>
        <taxon>ecological metagenomes</taxon>
    </lineage>
</organism>
<evidence type="ECO:0000256" key="1">
    <source>
        <dbReference type="ARBA" id="ARBA00022741"/>
    </source>
</evidence>
<feature type="non-terminal residue" evidence="3">
    <location>
        <position position="144"/>
    </location>
</feature>
<protein>
    <submittedName>
        <fullName evidence="3">4-diphosphocytidyl-2C-methyl-D-erythritol kinase</fullName>
    </submittedName>
</protein>
<dbReference type="AlphaFoldDB" id="T0YU84"/>
<dbReference type="GO" id="GO:0000166">
    <property type="term" value="F:nucleotide binding"/>
    <property type="evidence" value="ECO:0007669"/>
    <property type="project" value="UniProtKB-KW"/>
</dbReference>
<evidence type="ECO:0000313" key="3">
    <source>
        <dbReference type="EMBL" id="EQD39156.1"/>
    </source>
</evidence>
<dbReference type="InterPro" id="IPR013750">
    <property type="entry name" value="GHMP_kinase_C_dom"/>
</dbReference>
<keyword evidence="1" id="KW-0547">Nucleotide-binding</keyword>
<name>T0YU84_9ZZZZ</name>
<keyword evidence="3" id="KW-0418">Kinase</keyword>
<accession>T0YU84</accession>
<dbReference type="GO" id="GO:0050515">
    <property type="term" value="F:4-(cytidine 5'-diphospho)-2-C-methyl-D-erythritol kinase activity"/>
    <property type="evidence" value="ECO:0007669"/>
    <property type="project" value="TreeGrafter"/>
</dbReference>
<comment type="caution">
    <text evidence="3">The sequence shown here is derived from an EMBL/GenBank/DDBJ whole genome shotgun (WGS) entry which is preliminary data.</text>
</comment>
<proteinExistence type="predicted"/>
<dbReference type="InterPro" id="IPR036554">
    <property type="entry name" value="GHMP_kinase_C_sf"/>
</dbReference>
<dbReference type="Gene3D" id="3.30.70.890">
    <property type="entry name" value="GHMP kinase, C-terminal domain"/>
    <property type="match status" value="1"/>
</dbReference>
<dbReference type="PANTHER" id="PTHR43527">
    <property type="entry name" value="4-DIPHOSPHOCYTIDYL-2-C-METHYL-D-ERYTHRITOL KINASE, CHLOROPLASTIC"/>
    <property type="match status" value="1"/>
</dbReference>